<dbReference type="Pfam" id="PF00931">
    <property type="entry name" value="NB-ARC"/>
    <property type="match status" value="1"/>
</dbReference>
<sequence>MRFGVLGPLSVAGPDGEIRLRGEHQRVLLAMLLFHANRPVTTDLLVSALWPELPPKSYASNLHTYVSRLRARLPGVRIDLAGRGYRLQVATEDVDLLVFRDSAASGRSEARAGRPEKAAAHLRKALAQWRTHPLADIRVPALEAELGRLESERLAVFEDCVDAELAAGRHAELAAELQAALTEHPLRERLAGQLMLALQHSGRQAEALDVYRLTRTMLIDELGVEPGTALRRLHASMLRGEGGGEPLPRPTWPICQLPAVSADFSGREQHLAEVTGLLNPGGHSVPVVVLNGEPGAGKTSLAICAAHQLRSVFPDGQLFVSLSGVDDPRDTGAVLADLLRGLGVNGPAIPDDLRARAAMYRGLLTDRKVLVVLDDAVGPEQVRLLLPGTRGCAVLITSRKRLSGLAGANRLTVGPLTDKDALYLLERIIGRARISAEHADAVRIAEACGNLPLALRIAGTRLALRPNMRLGLLADRLEDEGRRLDELEVSDLQVRASLTLSYAGLKTTAQVALRRLGLINTVDLPEWRILTLLDTQSTGSVVEDLVESGMLEPTGTDETGEPRYRLHDLVRVFALERAQLEDSTRERYTSARTIINAIIGIADVAAHRLPWTIPLPRLRGPIPPQPLASDLVERLTANSEAWFAAERANLLTGIPKMSSLGWHTDALLLMDRLSVYLWSEGLYADMRLAYQSIADAAEKQNPRVAARARSVLALLRHCRGHYDNATAEYQASATELAALGEREALAWVHTNLAACLIAVGQSEQSVKLMESARVELRADPFASGVVLRTQIAALNRLGRTEEAARIEAEALALAEDFGEPRQLAMALHDKAWGHVLSGGNLELADELVQQAITLLRSVGPRSSLAKCLRTRGAVLAGLGIREESVLSFREARDIARELTEQPREISCTRAIAAAWVGDGRAGEAIPVLRDCLAKYREMGSTLATTITLGLLAAAYDCQNDTVAAREARAEAERLGDPRDTNTATLLKLMLNLTTPAPEPSVEAAVR</sequence>
<dbReference type="SMART" id="SM00862">
    <property type="entry name" value="Trans_reg_C"/>
    <property type="match status" value="1"/>
</dbReference>
<dbReference type="InterPro" id="IPR001867">
    <property type="entry name" value="OmpR/PhoB-type_DNA-bd"/>
</dbReference>
<evidence type="ECO:0000256" key="2">
    <source>
        <dbReference type="ARBA" id="ARBA00023015"/>
    </source>
</evidence>
<dbReference type="AlphaFoldDB" id="A0A0N9HVZ9"/>
<dbReference type="PANTHER" id="PTHR35807:SF1">
    <property type="entry name" value="TRANSCRIPTIONAL REGULATOR REDD"/>
    <property type="match status" value="1"/>
</dbReference>
<name>A0A0N9HVZ9_9PSEU</name>
<dbReference type="InterPro" id="IPR016032">
    <property type="entry name" value="Sig_transdc_resp-reg_C-effctor"/>
</dbReference>
<protein>
    <submittedName>
        <fullName evidence="7">SARP family transcriptional regulator</fullName>
    </submittedName>
</protein>
<keyword evidence="8" id="KW-1185">Reference proteome</keyword>
<dbReference type="InterPro" id="IPR002182">
    <property type="entry name" value="NB-ARC"/>
</dbReference>
<reference evidence="7 8" key="1">
    <citation type="submission" date="2015-07" db="EMBL/GenBank/DDBJ databases">
        <title>Genome sequencing of Kibdelosporangium phytohabitans.</title>
        <authorList>
            <person name="Qin S."/>
            <person name="Xing K."/>
        </authorList>
    </citation>
    <scope>NUCLEOTIDE SEQUENCE [LARGE SCALE GENOMIC DNA]</scope>
    <source>
        <strain evidence="7 8">KLBMP1111</strain>
    </source>
</reference>
<keyword evidence="4" id="KW-0804">Transcription</keyword>
<organism evidence="7 8">
    <name type="scientific">Kibdelosporangium phytohabitans</name>
    <dbReference type="NCBI Taxonomy" id="860235"/>
    <lineage>
        <taxon>Bacteria</taxon>
        <taxon>Bacillati</taxon>
        <taxon>Actinomycetota</taxon>
        <taxon>Actinomycetes</taxon>
        <taxon>Pseudonocardiales</taxon>
        <taxon>Pseudonocardiaceae</taxon>
        <taxon>Kibdelosporangium</taxon>
    </lineage>
</organism>
<dbReference type="GO" id="GO:0043531">
    <property type="term" value="F:ADP binding"/>
    <property type="evidence" value="ECO:0007669"/>
    <property type="project" value="InterPro"/>
</dbReference>
<dbReference type="GO" id="GO:0006355">
    <property type="term" value="P:regulation of DNA-templated transcription"/>
    <property type="evidence" value="ECO:0007669"/>
    <property type="project" value="InterPro"/>
</dbReference>
<dbReference type="PRINTS" id="PR00364">
    <property type="entry name" value="DISEASERSIST"/>
</dbReference>
<gene>
    <name evidence="7" type="ORF">AOZ06_03680</name>
</gene>
<keyword evidence="2" id="KW-0805">Transcription regulation</keyword>
<dbReference type="InterPro" id="IPR036388">
    <property type="entry name" value="WH-like_DNA-bd_sf"/>
</dbReference>
<dbReference type="Gene3D" id="1.25.40.10">
    <property type="entry name" value="Tetratricopeptide repeat domain"/>
    <property type="match status" value="3"/>
</dbReference>
<dbReference type="Pfam" id="PF03704">
    <property type="entry name" value="BTAD"/>
    <property type="match status" value="1"/>
</dbReference>
<dbReference type="EMBL" id="CP012752">
    <property type="protein sequence ID" value="ALG06141.1"/>
    <property type="molecule type" value="Genomic_DNA"/>
</dbReference>
<evidence type="ECO:0000259" key="5">
    <source>
        <dbReference type="SMART" id="SM00862"/>
    </source>
</evidence>
<dbReference type="KEGG" id="kphy:AOZ06_03680"/>
<comment type="similarity">
    <text evidence="1">Belongs to the AfsR/DnrI/RedD regulatory family.</text>
</comment>
<dbReference type="PANTHER" id="PTHR35807">
    <property type="entry name" value="TRANSCRIPTIONAL REGULATOR REDD-RELATED"/>
    <property type="match status" value="1"/>
</dbReference>
<dbReference type="SUPFAM" id="SSF52540">
    <property type="entry name" value="P-loop containing nucleoside triphosphate hydrolases"/>
    <property type="match status" value="1"/>
</dbReference>
<evidence type="ECO:0000313" key="7">
    <source>
        <dbReference type="EMBL" id="ALG06141.1"/>
    </source>
</evidence>
<dbReference type="CDD" id="cd15831">
    <property type="entry name" value="BTAD"/>
    <property type="match status" value="1"/>
</dbReference>
<proteinExistence type="inferred from homology"/>
<dbReference type="GO" id="GO:0003677">
    <property type="term" value="F:DNA binding"/>
    <property type="evidence" value="ECO:0007669"/>
    <property type="project" value="UniProtKB-KW"/>
</dbReference>
<evidence type="ECO:0000313" key="8">
    <source>
        <dbReference type="Proteomes" id="UP000063699"/>
    </source>
</evidence>
<keyword evidence="3" id="KW-0238">DNA-binding</keyword>
<dbReference type="Gene3D" id="3.40.50.300">
    <property type="entry name" value="P-loop containing nucleotide triphosphate hydrolases"/>
    <property type="match status" value="1"/>
</dbReference>
<dbReference type="SMART" id="SM01043">
    <property type="entry name" value="BTAD"/>
    <property type="match status" value="1"/>
</dbReference>
<dbReference type="STRING" id="860235.AOZ06_03680"/>
<dbReference type="SUPFAM" id="SSF46894">
    <property type="entry name" value="C-terminal effector domain of the bipartite response regulators"/>
    <property type="match status" value="1"/>
</dbReference>
<feature type="domain" description="OmpR/PhoB-type" evidence="5">
    <location>
        <begin position="15"/>
        <end position="87"/>
    </location>
</feature>
<dbReference type="Gene3D" id="1.10.10.10">
    <property type="entry name" value="Winged helix-like DNA-binding domain superfamily/Winged helix DNA-binding domain"/>
    <property type="match status" value="1"/>
</dbReference>
<dbReference type="InterPro" id="IPR027417">
    <property type="entry name" value="P-loop_NTPase"/>
</dbReference>
<dbReference type="SUPFAM" id="SSF48452">
    <property type="entry name" value="TPR-like"/>
    <property type="match status" value="3"/>
</dbReference>
<dbReference type="Proteomes" id="UP000063699">
    <property type="component" value="Chromosome"/>
</dbReference>
<evidence type="ECO:0000256" key="3">
    <source>
        <dbReference type="ARBA" id="ARBA00023125"/>
    </source>
</evidence>
<evidence type="ECO:0000259" key="6">
    <source>
        <dbReference type="SMART" id="SM01043"/>
    </source>
</evidence>
<feature type="domain" description="Bacterial transcriptional activator" evidence="6">
    <location>
        <begin position="94"/>
        <end position="238"/>
    </location>
</feature>
<accession>A0A0N9HVZ9</accession>
<evidence type="ECO:0000256" key="1">
    <source>
        <dbReference type="ARBA" id="ARBA00005820"/>
    </source>
</evidence>
<dbReference type="GO" id="GO:0000160">
    <property type="term" value="P:phosphorelay signal transduction system"/>
    <property type="evidence" value="ECO:0007669"/>
    <property type="project" value="InterPro"/>
</dbReference>
<dbReference type="InterPro" id="IPR005158">
    <property type="entry name" value="BTAD"/>
</dbReference>
<dbReference type="InterPro" id="IPR011990">
    <property type="entry name" value="TPR-like_helical_dom_sf"/>
</dbReference>
<evidence type="ECO:0000256" key="4">
    <source>
        <dbReference type="ARBA" id="ARBA00023163"/>
    </source>
</evidence>
<dbReference type="InterPro" id="IPR051677">
    <property type="entry name" value="AfsR-DnrI-RedD_regulator"/>
</dbReference>